<sequence length="50" mass="5512">MGPDDDPRTIVREYAEVNNFGTTRLLCAFAPILRDGARLLIVASSPERPP</sequence>
<gene>
    <name evidence="1" type="ORF">KO481_03180</name>
</gene>
<dbReference type="Proteomes" id="UP000733379">
    <property type="component" value="Unassembled WGS sequence"/>
</dbReference>
<protein>
    <recommendedName>
        <fullName evidence="3">Short-chain dehydrogenase</fullName>
    </recommendedName>
</protein>
<accession>A0ABS6AU07</accession>
<reference evidence="1 2" key="1">
    <citation type="submission" date="2021-06" db="EMBL/GenBank/DDBJ databases">
        <title>Actinomycetes sequencing.</title>
        <authorList>
            <person name="Shan Q."/>
        </authorList>
    </citation>
    <scope>NUCLEOTIDE SEQUENCE [LARGE SCALE GENOMIC DNA]</scope>
    <source>
        <strain evidence="1 2">NEAU-G5</strain>
    </source>
</reference>
<name>A0ABS6AU07_9NOCA</name>
<evidence type="ECO:0008006" key="3">
    <source>
        <dbReference type="Google" id="ProtNLM"/>
    </source>
</evidence>
<keyword evidence="2" id="KW-1185">Reference proteome</keyword>
<organism evidence="1 2">
    <name type="scientific">Nocardia albiluteola</name>
    <dbReference type="NCBI Taxonomy" id="2842303"/>
    <lineage>
        <taxon>Bacteria</taxon>
        <taxon>Bacillati</taxon>
        <taxon>Actinomycetota</taxon>
        <taxon>Actinomycetes</taxon>
        <taxon>Mycobacteriales</taxon>
        <taxon>Nocardiaceae</taxon>
        <taxon>Nocardia</taxon>
    </lineage>
</organism>
<proteinExistence type="predicted"/>
<evidence type="ECO:0000313" key="2">
    <source>
        <dbReference type="Proteomes" id="UP000733379"/>
    </source>
</evidence>
<evidence type="ECO:0000313" key="1">
    <source>
        <dbReference type="EMBL" id="MBU3060524.1"/>
    </source>
</evidence>
<dbReference type="EMBL" id="JAHKNI010000001">
    <property type="protein sequence ID" value="MBU3060524.1"/>
    <property type="molecule type" value="Genomic_DNA"/>
</dbReference>
<comment type="caution">
    <text evidence="1">The sequence shown here is derived from an EMBL/GenBank/DDBJ whole genome shotgun (WGS) entry which is preliminary data.</text>
</comment>